<keyword evidence="3" id="KW-1185">Reference proteome</keyword>
<dbReference type="Proteomes" id="UP000289152">
    <property type="component" value="Unassembled WGS sequence"/>
</dbReference>
<sequence>MSNLQESVSTLSDDPDRPMALGMIIEYLLTFQGQSASNDSERIKSKPRRECAWVLKEYWLSLLEGQTIMPSLEQGEAFQACYVLLKALSREKSDTTWSNELERRLDDMSTYDKALLSYTCLVQTMIEESLGRDYDWMDQPIQGDSANCANSAQLKDQAPGQINDTSTARSREDIESENDSDDSDVTVKAAEPMKGDRQESP</sequence>
<dbReference type="VEuPathDB" id="FungiDB:TREMEDRAFT_64811"/>
<organism evidence="2 3">
    <name type="scientific">Tremella mesenterica</name>
    <name type="common">Jelly fungus</name>
    <dbReference type="NCBI Taxonomy" id="5217"/>
    <lineage>
        <taxon>Eukaryota</taxon>
        <taxon>Fungi</taxon>
        <taxon>Dikarya</taxon>
        <taxon>Basidiomycota</taxon>
        <taxon>Agaricomycotina</taxon>
        <taxon>Tremellomycetes</taxon>
        <taxon>Tremellales</taxon>
        <taxon>Tremellaceae</taxon>
        <taxon>Tremella</taxon>
    </lineage>
</organism>
<reference evidence="2 3" key="1">
    <citation type="submission" date="2016-06" db="EMBL/GenBank/DDBJ databases">
        <title>Evolution of pathogenesis and genome organization in the Tremellales.</title>
        <authorList>
            <person name="Cuomo C."/>
            <person name="Litvintseva A."/>
            <person name="Heitman J."/>
            <person name="Chen Y."/>
            <person name="Sun S."/>
            <person name="Springer D."/>
            <person name="Dromer F."/>
            <person name="Young S."/>
            <person name="Zeng Q."/>
            <person name="Chapman S."/>
            <person name="Gujja S."/>
            <person name="Saif S."/>
            <person name="Birren B."/>
        </authorList>
    </citation>
    <scope>NUCLEOTIDE SEQUENCE [LARGE SCALE GENOMIC DNA]</scope>
    <source>
        <strain evidence="2 3">ATCC 28783</strain>
    </source>
</reference>
<dbReference type="AlphaFoldDB" id="A0A4Q1BLV8"/>
<comment type="caution">
    <text evidence="2">The sequence shown here is derived from an EMBL/GenBank/DDBJ whole genome shotgun (WGS) entry which is preliminary data.</text>
</comment>
<feature type="compositionally biased region" description="Basic and acidic residues" evidence="1">
    <location>
        <begin position="191"/>
        <end position="201"/>
    </location>
</feature>
<proteinExistence type="predicted"/>
<feature type="region of interest" description="Disordered" evidence="1">
    <location>
        <begin position="152"/>
        <end position="201"/>
    </location>
</feature>
<name>A0A4Q1BLV8_TREME</name>
<accession>A0A4Q1BLV8</accession>
<gene>
    <name evidence="2" type="ORF">M231_03952</name>
</gene>
<feature type="compositionally biased region" description="Polar residues" evidence="1">
    <location>
        <begin position="152"/>
        <end position="168"/>
    </location>
</feature>
<protein>
    <submittedName>
        <fullName evidence="2">Uncharacterized protein</fullName>
    </submittedName>
</protein>
<feature type="compositionally biased region" description="Acidic residues" evidence="1">
    <location>
        <begin position="174"/>
        <end position="184"/>
    </location>
</feature>
<evidence type="ECO:0000313" key="2">
    <source>
        <dbReference type="EMBL" id="RXK38776.1"/>
    </source>
</evidence>
<evidence type="ECO:0000313" key="3">
    <source>
        <dbReference type="Proteomes" id="UP000289152"/>
    </source>
</evidence>
<evidence type="ECO:0000256" key="1">
    <source>
        <dbReference type="SAM" id="MobiDB-lite"/>
    </source>
</evidence>
<dbReference type="InParanoid" id="A0A4Q1BLV8"/>
<dbReference type="EMBL" id="SDIL01000042">
    <property type="protein sequence ID" value="RXK38776.1"/>
    <property type="molecule type" value="Genomic_DNA"/>
</dbReference>